<dbReference type="PRINTS" id="PR00267">
    <property type="entry name" value="INTFRNREGFCT"/>
</dbReference>
<keyword evidence="6" id="KW-0539">Nucleus</keyword>
<evidence type="ECO:0000313" key="9">
    <source>
        <dbReference type="Proteomes" id="UP000472262"/>
    </source>
</evidence>
<dbReference type="FunFam" id="1.10.10.10:FF:000041">
    <property type="entry name" value="Interferon regulatory factor 4"/>
    <property type="match status" value="1"/>
</dbReference>
<keyword evidence="2" id="KW-0805">Transcription regulation</keyword>
<evidence type="ECO:0000259" key="7">
    <source>
        <dbReference type="PROSITE" id="PS51507"/>
    </source>
</evidence>
<dbReference type="PROSITE" id="PS51507">
    <property type="entry name" value="IRF_2"/>
    <property type="match status" value="1"/>
</dbReference>
<dbReference type="GO" id="GO:0045944">
    <property type="term" value="P:positive regulation of transcription by RNA polymerase II"/>
    <property type="evidence" value="ECO:0007669"/>
    <property type="project" value="UniProtKB-ARBA"/>
</dbReference>
<dbReference type="AlphaFoldDB" id="A0A672RV71"/>
<dbReference type="Gene3D" id="1.10.10.10">
    <property type="entry name" value="Winged helix-like DNA-binding domain superfamily/Winged helix DNA-binding domain"/>
    <property type="match status" value="1"/>
</dbReference>
<comment type="subcellular location">
    <subcellularLocation>
        <location evidence="1">Nucleus</location>
    </subcellularLocation>
</comment>
<dbReference type="InterPro" id="IPR036388">
    <property type="entry name" value="WH-like_DNA-bd_sf"/>
</dbReference>
<dbReference type="GO" id="GO:0000981">
    <property type="term" value="F:DNA-binding transcription factor activity, RNA polymerase II-specific"/>
    <property type="evidence" value="ECO:0007669"/>
    <property type="project" value="TreeGrafter"/>
</dbReference>
<keyword evidence="9" id="KW-1185">Reference proteome</keyword>
<dbReference type="InterPro" id="IPR019817">
    <property type="entry name" value="Interferon_reg_fac_CS"/>
</dbReference>
<dbReference type="PROSITE" id="PS00601">
    <property type="entry name" value="IRF_1"/>
    <property type="match status" value="1"/>
</dbReference>
<evidence type="ECO:0000256" key="2">
    <source>
        <dbReference type="ARBA" id="ARBA00023015"/>
    </source>
</evidence>
<evidence type="ECO:0000256" key="5">
    <source>
        <dbReference type="ARBA" id="ARBA00023163"/>
    </source>
</evidence>
<keyword evidence="4" id="KW-0010">Activator</keyword>
<dbReference type="InterPro" id="IPR001346">
    <property type="entry name" value="Interferon_reg_fact_DNA-bd_dom"/>
</dbReference>
<organism evidence="8 9">
    <name type="scientific">Sinocyclocheilus grahami</name>
    <name type="common">Dianchi golden-line fish</name>
    <name type="synonym">Barbus grahami</name>
    <dbReference type="NCBI Taxonomy" id="75366"/>
    <lineage>
        <taxon>Eukaryota</taxon>
        <taxon>Metazoa</taxon>
        <taxon>Chordata</taxon>
        <taxon>Craniata</taxon>
        <taxon>Vertebrata</taxon>
        <taxon>Euteleostomi</taxon>
        <taxon>Actinopterygii</taxon>
        <taxon>Neopterygii</taxon>
        <taxon>Teleostei</taxon>
        <taxon>Ostariophysi</taxon>
        <taxon>Cypriniformes</taxon>
        <taxon>Cyprinidae</taxon>
        <taxon>Cyprininae</taxon>
        <taxon>Sinocyclocheilus</taxon>
    </lineage>
</organism>
<dbReference type="SUPFAM" id="SSF46785">
    <property type="entry name" value="Winged helix' DNA-binding domain"/>
    <property type="match status" value="1"/>
</dbReference>
<evidence type="ECO:0000256" key="1">
    <source>
        <dbReference type="ARBA" id="ARBA00004123"/>
    </source>
</evidence>
<reference evidence="8" key="2">
    <citation type="submission" date="2025-09" db="UniProtKB">
        <authorList>
            <consortium name="Ensembl"/>
        </authorList>
    </citation>
    <scope>IDENTIFICATION</scope>
</reference>
<dbReference type="Proteomes" id="UP000472262">
    <property type="component" value="Unassembled WGS sequence"/>
</dbReference>
<evidence type="ECO:0000256" key="3">
    <source>
        <dbReference type="ARBA" id="ARBA00023125"/>
    </source>
</evidence>
<evidence type="ECO:0000313" key="8">
    <source>
        <dbReference type="Ensembl" id="ENSSGRP00000093008.1"/>
    </source>
</evidence>
<dbReference type="PANTHER" id="PTHR11949">
    <property type="entry name" value="INTERFERON REGULATORY FACTOR"/>
    <property type="match status" value="1"/>
</dbReference>
<accession>A0A672RV71</accession>
<dbReference type="GO" id="GO:0000978">
    <property type="term" value="F:RNA polymerase II cis-regulatory region sequence-specific DNA binding"/>
    <property type="evidence" value="ECO:0007669"/>
    <property type="project" value="TreeGrafter"/>
</dbReference>
<keyword evidence="3" id="KW-0238">DNA-binding</keyword>
<proteinExistence type="predicted"/>
<evidence type="ECO:0000256" key="6">
    <source>
        <dbReference type="ARBA" id="ARBA00023242"/>
    </source>
</evidence>
<dbReference type="PANTHER" id="PTHR11949:SF20">
    <property type="entry name" value="INTERFERON REGULATORY FACTOR 4-RELATED"/>
    <property type="match status" value="1"/>
</dbReference>
<evidence type="ECO:0000256" key="4">
    <source>
        <dbReference type="ARBA" id="ARBA00023159"/>
    </source>
</evidence>
<keyword evidence="5" id="KW-0804">Transcription</keyword>
<name>A0A672RV71_SINGR</name>
<dbReference type="Ensembl" id="ENSSGRT00000098979.1">
    <property type="protein sequence ID" value="ENSSGRP00000093008.1"/>
    <property type="gene ID" value="ENSSGRG00000046576.1"/>
</dbReference>
<dbReference type="CDD" id="cd00103">
    <property type="entry name" value="IRF"/>
    <property type="match status" value="1"/>
</dbReference>
<sequence length="143" mass="16563">MAGGSGNGKLRQWLIEQVDTGKYPGLVWENEEKSIFRIPWKHAGKQDYNREEDAALFKAWALFKGKHREGIDKPDPPTWKTRLRCALNKSNDFEEIVDHSVTEVATDLFFHILNEADYQKCRAGTWFYPSVVDRKEAKCKFGL</sequence>
<reference evidence="8" key="1">
    <citation type="submission" date="2025-08" db="UniProtKB">
        <authorList>
            <consortium name="Ensembl"/>
        </authorList>
    </citation>
    <scope>IDENTIFICATION</scope>
</reference>
<dbReference type="SMART" id="SM00348">
    <property type="entry name" value="IRF"/>
    <property type="match status" value="1"/>
</dbReference>
<dbReference type="InterPro" id="IPR036390">
    <property type="entry name" value="WH_DNA-bd_sf"/>
</dbReference>
<feature type="domain" description="IRF tryptophan pentad repeat" evidence="7">
    <location>
        <begin position="7"/>
        <end position="114"/>
    </location>
</feature>
<dbReference type="GO" id="GO:0005634">
    <property type="term" value="C:nucleus"/>
    <property type="evidence" value="ECO:0007669"/>
    <property type="project" value="UniProtKB-SubCell"/>
</dbReference>
<dbReference type="GO" id="GO:0002376">
    <property type="term" value="P:immune system process"/>
    <property type="evidence" value="ECO:0007669"/>
    <property type="project" value="TreeGrafter"/>
</dbReference>
<dbReference type="Pfam" id="PF00605">
    <property type="entry name" value="IRF"/>
    <property type="match status" value="1"/>
</dbReference>
<protein>
    <submittedName>
        <fullName evidence="8">Interferon regulatory factor 4b</fullName>
    </submittedName>
</protein>